<feature type="transmembrane region" description="Helical" evidence="2">
    <location>
        <begin position="106"/>
        <end position="125"/>
    </location>
</feature>
<dbReference type="AlphaFoldDB" id="A0AAQ3PIA2"/>
<accession>A0AAQ3PIA2</accession>
<evidence type="ECO:0000256" key="1">
    <source>
        <dbReference type="SAM" id="MobiDB-lite"/>
    </source>
</evidence>
<evidence type="ECO:0000313" key="3">
    <source>
        <dbReference type="EMBL" id="WVZ52169.1"/>
    </source>
</evidence>
<reference evidence="3 4" key="1">
    <citation type="submission" date="2024-02" db="EMBL/GenBank/DDBJ databases">
        <title>High-quality chromosome-scale genome assembly of Pensacola bahiagrass (Paspalum notatum Flugge var. saurae).</title>
        <authorList>
            <person name="Vega J.M."/>
            <person name="Podio M."/>
            <person name="Orjuela J."/>
            <person name="Siena L.A."/>
            <person name="Pessino S.C."/>
            <person name="Combes M.C."/>
            <person name="Mariac C."/>
            <person name="Albertini E."/>
            <person name="Pupilli F."/>
            <person name="Ortiz J.P.A."/>
            <person name="Leblanc O."/>
        </authorList>
    </citation>
    <scope>NUCLEOTIDE SEQUENCE [LARGE SCALE GENOMIC DNA]</scope>
    <source>
        <strain evidence="3">R1</strain>
        <tissue evidence="3">Leaf</tissue>
    </source>
</reference>
<keyword evidence="2" id="KW-0472">Membrane</keyword>
<proteinExistence type="predicted"/>
<protein>
    <submittedName>
        <fullName evidence="3">Uncharacterized protein</fullName>
    </submittedName>
</protein>
<feature type="compositionally biased region" description="Polar residues" evidence="1">
    <location>
        <begin position="26"/>
        <end position="48"/>
    </location>
</feature>
<feature type="region of interest" description="Disordered" evidence="1">
    <location>
        <begin position="1"/>
        <end position="91"/>
    </location>
</feature>
<dbReference type="EMBL" id="CP144745">
    <property type="protein sequence ID" value="WVZ52169.1"/>
    <property type="molecule type" value="Genomic_DNA"/>
</dbReference>
<sequence length="133" mass="14345">AEPGRVLRPRRCCRHQPGARAPPSPSCTVASTSWTPRRNRLGTSTPSGTRATPPSAPRARAASSSPTISTATPTPRPPVRRSCRRTLTSTTTSTLPEVTIQTLPCFIIYLLLLLLLFMLAVNLKIGSLFPCSH</sequence>
<organism evidence="3 4">
    <name type="scientific">Paspalum notatum var. saurae</name>
    <dbReference type="NCBI Taxonomy" id="547442"/>
    <lineage>
        <taxon>Eukaryota</taxon>
        <taxon>Viridiplantae</taxon>
        <taxon>Streptophyta</taxon>
        <taxon>Embryophyta</taxon>
        <taxon>Tracheophyta</taxon>
        <taxon>Spermatophyta</taxon>
        <taxon>Magnoliopsida</taxon>
        <taxon>Liliopsida</taxon>
        <taxon>Poales</taxon>
        <taxon>Poaceae</taxon>
        <taxon>PACMAD clade</taxon>
        <taxon>Panicoideae</taxon>
        <taxon>Andropogonodae</taxon>
        <taxon>Paspaleae</taxon>
        <taxon>Paspalinae</taxon>
        <taxon>Paspalum</taxon>
    </lineage>
</organism>
<evidence type="ECO:0000313" key="4">
    <source>
        <dbReference type="Proteomes" id="UP001341281"/>
    </source>
</evidence>
<keyword evidence="2" id="KW-1133">Transmembrane helix</keyword>
<feature type="non-terminal residue" evidence="3">
    <location>
        <position position="1"/>
    </location>
</feature>
<gene>
    <name evidence="3" type="ORF">U9M48_003253</name>
</gene>
<name>A0AAQ3PIA2_PASNO</name>
<feature type="compositionally biased region" description="Low complexity" evidence="1">
    <location>
        <begin position="49"/>
        <end position="73"/>
    </location>
</feature>
<dbReference type="Proteomes" id="UP001341281">
    <property type="component" value="Chromosome 01"/>
</dbReference>
<evidence type="ECO:0000256" key="2">
    <source>
        <dbReference type="SAM" id="Phobius"/>
    </source>
</evidence>
<keyword evidence="4" id="KW-1185">Reference proteome</keyword>
<keyword evidence="2" id="KW-0812">Transmembrane</keyword>